<evidence type="ECO:0000259" key="1">
    <source>
        <dbReference type="Pfam" id="PF00296"/>
    </source>
</evidence>
<comment type="caution">
    <text evidence="2">The sequence shown here is derived from an EMBL/GenBank/DDBJ whole genome shotgun (WGS) entry which is preliminary data.</text>
</comment>
<sequence length="328" mass="35489">MANPFRLGFFTHLEGEGDPRRIYQETLDLFLAAEELGFQVGWVAQHHFHIHPGRLPAPFPFLAAVAARTRRIRLGTSLVVLPLEHPLRVAEDAAVVDLLSGGRLELGVGSGGAPAEFHVFGVDPAQRHERTTAGLEQLKRALGGERLNQDGLSLDPPAPGLVERLWQGAGSVAGARFVARQGVGLLLPRATWRDGQGTEALQLPMIQAYLAAWTAPEPPRIGLSRSVFPVADGRMARSLLQEGLEAAGAWPPSSEECLSLEAYCQRQHIAWGHPEEVAARLAADRTLAHATDLIVQFGPARTDFQQTLQMLELVATRVAPALGWQPGA</sequence>
<accession>A0A540VBG4</accession>
<feature type="domain" description="Luciferase-like" evidence="1">
    <location>
        <begin position="21"/>
        <end position="244"/>
    </location>
</feature>
<evidence type="ECO:0000313" key="3">
    <source>
        <dbReference type="Proteomes" id="UP000317371"/>
    </source>
</evidence>
<dbReference type="FunCoup" id="A0A540VBG4">
    <property type="interactions" value="58"/>
</dbReference>
<dbReference type="OrthoDB" id="9814695at2"/>
<dbReference type="InterPro" id="IPR011251">
    <property type="entry name" value="Luciferase-like_dom"/>
</dbReference>
<dbReference type="GO" id="GO:0005829">
    <property type="term" value="C:cytosol"/>
    <property type="evidence" value="ECO:0007669"/>
    <property type="project" value="TreeGrafter"/>
</dbReference>
<organism evidence="2 3">
    <name type="scientific">Litorilinea aerophila</name>
    <dbReference type="NCBI Taxonomy" id="1204385"/>
    <lineage>
        <taxon>Bacteria</taxon>
        <taxon>Bacillati</taxon>
        <taxon>Chloroflexota</taxon>
        <taxon>Caldilineae</taxon>
        <taxon>Caldilineales</taxon>
        <taxon>Caldilineaceae</taxon>
        <taxon>Litorilinea</taxon>
    </lineage>
</organism>
<protein>
    <submittedName>
        <fullName evidence="2">LLM class flavin-dependent oxidoreductase</fullName>
    </submittedName>
</protein>
<dbReference type="Pfam" id="PF00296">
    <property type="entry name" value="Bac_luciferase"/>
    <property type="match status" value="1"/>
</dbReference>
<dbReference type="EMBL" id="VIGC01000028">
    <property type="protein sequence ID" value="TQE94091.1"/>
    <property type="molecule type" value="Genomic_DNA"/>
</dbReference>
<dbReference type="PANTHER" id="PTHR30137">
    <property type="entry name" value="LUCIFERASE-LIKE MONOOXYGENASE"/>
    <property type="match status" value="1"/>
</dbReference>
<gene>
    <name evidence="2" type="ORF">FKZ61_18565</name>
</gene>
<dbReference type="PANTHER" id="PTHR30137:SF15">
    <property type="entry name" value="BLL6902 PROTEIN"/>
    <property type="match status" value="1"/>
</dbReference>
<dbReference type="InterPro" id="IPR050766">
    <property type="entry name" value="Bact_Lucif_Oxidored"/>
</dbReference>
<dbReference type="InterPro" id="IPR036661">
    <property type="entry name" value="Luciferase-like_sf"/>
</dbReference>
<dbReference type="InParanoid" id="A0A540VBG4"/>
<dbReference type="GO" id="GO:0016705">
    <property type="term" value="F:oxidoreductase activity, acting on paired donors, with incorporation or reduction of molecular oxygen"/>
    <property type="evidence" value="ECO:0007669"/>
    <property type="project" value="InterPro"/>
</dbReference>
<dbReference type="RefSeq" id="WP_141611658.1">
    <property type="nucleotide sequence ID" value="NZ_VIGC02000028.1"/>
</dbReference>
<keyword evidence="3" id="KW-1185">Reference proteome</keyword>
<reference evidence="2 3" key="1">
    <citation type="submission" date="2019-06" db="EMBL/GenBank/DDBJ databases">
        <title>Genome sequence of Litorilinea aerophila BAA-2444.</title>
        <authorList>
            <person name="Maclea K.S."/>
            <person name="Maurais E.G."/>
            <person name="Iannazzi L.C."/>
        </authorList>
    </citation>
    <scope>NUCLEOTIDE SEQUENCE [LARGE SCALE GENOMIC DNA]</scope>
    <source>
        <strain evidence="2 3">ATCC BAA-2444</strain>
    </source>
</reference>
<name>A0A540VBG4_9CHLR</name>
<evidence type="ECO:0000313" key="2">
    <source>
        <dbReference type="EMBL" id="TQE94091.1"/>
    </source>
</evidence>
<dbReference type="Gene3D" id="3.20.20.30">
    <property type="entry name" value="Luciferase-like domain"/>
    <property type="match status" value="1"/>
</dbReference>
<dbReference type="AlphaFoldDB" id="A0A540VBG4"/>
<proteinExistence type="predicted"/>
<dbReference type="SUPFAM" id="SSF51679">
    <property type="entry name" value="Bacterial luciferase-like"/>
    <property type="match status" value="1"/>
</dbReference>
<dbReference type="Proteomes" id="UP000317371">
    <property type="component" value="Unassembled WGS sequence"/>
</dbReference>